<organism evidence="3 4">
    <name type="scientific">Bacteroides luti</name>
    <dbReference type="NCBI Taxonomy" id="1297750"/>
    <lineage>
        <taxon>Bacteria</taxon>
        <taxon>Pseudomonadati</taxon>
        <taxon>Bacteroidota</taxon>
        <taxon>Bacteroidia</taxon>
        <taxon>Bacteroidales</taxon>
        <taxon>Bacteroidaceae</taxon>
        <taxon>Bacteroides</taxon>
    </lineage>
</organism>
<proteinExistence type="predicted"/>
<accession>A0A1M5BBZ1</accession>
<keyword evidence="2" id="KW-0732">Signal</keyword>
<protein>
    <recommendedName>
        <fullName evidence="5">DUF4234 domain-containing protein</fullName>
    </recommendedName>
</protein>
<name>A0A1M5BBZ1_9BACE</name>
<feature type="transmembrane region" description="Helical" evidence="1">
    <location>
        <begin position="106"/>
        <end position="125"/>
    </location>
</feature>
<dbReference type="RefSeq" id="WP_073401312.1">
    <property type="nucleotide sequence ID" value="NZ_FQTV01000008.1"/>
</dbReference>
<dbReference type="AlphaFoldDB" id="A0A1M5BBZ1"/>
<evidence type="ECO:0000256" key="2">
    <source>
        <dbReference type="SAM" id="SignalP"/>
    </source>
</evidence>
<evidence type="ECO:0008006" key="5">
    <source>
        <dbReference type="Google" id="ProtNLM"/>
    </source>
</evidence>
<gene>
    <name evidence="3" type="ORF">SAMN05444405_10859</name>
</gene>
<keyword evidence="1" id="KW-1133">Transmembrane helix</keyword>
<evidence type="ECO:0000256" key="1">
    <source>
        <dbReference type="SAM" id="Phobius"/>
    </source>
</evidence>
<keyword evidence="1" id="KW-0472">Membrane</keyword>
<sequence>MKTLLLIFLFVIPLNVLSQQTAAYDNELTTLKDSTIVNKKDSATVSTYSINDNHSFLAKKYKKRAKYFGIGAITFTIASLGSYLYSLKDVELIDLDNSSKGPRKDFVVASVLFLIPAIVCTVISIDYNSKAKKELKLSVSGATARLVLTF</sequence>
<dbReference type="EMBL" id="FQTV01000008">
    <property type="protein sequence ID" value="SHF39935.1"/>
    <property type="molecule type" value="Genomic_DNA"/>
</dbReference>
<reference evidence="4" key="1">
    <citation type="submission" date="2016-11" db="EMBL/GenBank/DDBJ databases">
        <authorList>
            <person name="Varghese N."/>
            <person name="Submissions S."/>
        </authorList>
    </citation>
    <scope>NUCLEOTIDE SEQUENCE [LARGE SCALE GENOMIC DNA]</scope>
    <source>
        <strain evidence="4">DSM 26991</strain>
    </source>
</reference>
<dbReference type="Proteomes" id="UP000184509">
    <property type="component" value="Unassembled WGS sequence"/>
</dbReference>
<feature type="chain" id="PRO_5011979472" description="DUF4234 domain-containing protein" evidence="2">
    <location>
        <begin position="24"/>
        <end position="150"/>
    </location>
</feature>
<keyword evidence="1" id="KW-0812">Transmembrane</keyword>
<evidence type="ECO:0000313" key="3">
    <source>
        <dbReference type="EMBL" id="SHF39935.1"/>
    </source>
</evidence>
<evidence type="ECO:0000313" key="4">
    <source>
        <dbReference type="Proteomes" id="UP000184509"/>
    </source>
</evidence>
<feature type="transmembrane region" description="Helical" evidence="1">
    <location>
        <begin position="67"/>
        <end position="85"/>
    </location>
</feature>
<feature type="signal peptide" evidence="2">
    <location>
        <begin position="1"/>
        <end position="23"/>
    </location>
</feature>
<keyword evidence="4" id="KW-1185">Reference proteome</keyword>